<dbReference type="Pfam" id="PF02627">
    <property type="entry name" value="CMD"/>
    <property type="match status" value="1"/>
</dbReference>
<sequence>MVLRGVVSAGLRGLSTAQVRRVRPVRHGAADGPVARVYRELERDFGVLAPPVALHSPAPDVLAAVWLVLRETLLVPGRAPRAVKEAVSTAVSEANRCPFCVTMHSSVLDDLVVRGNRGGAAWTAAAEWAGAAAFAGSTAPAPFPAEQAPEVLGTAVVLHHLNRMVNLFLGALPLPPGAPAASMVVVRRVLVRLIRAAGRSGPVRGASLDLLPEADLPADLAWAGADQVLGQAFARAAGALDAAGRRSVPVGARELVLERLAGWDGRAPGVSRAWAEEAVAGLPAPERPAGRLALLTALAAYQVDDAAVAAFREVDREDRALVELTAWASMAAARRIGSWAPLP</sequence>
<feature type="domain" description="Carboxymuconolactone decarboxylase-like" evidence="1">
    <location>
        <begin position="60"/>
        <end position="108"/>
    </location>
</feature>
<evidence type="ECO:0000259" key="1">
    <source>
        <dbReference type="Pfam" id="PF02627"/>
    </source>
</evidence>
<dbReference type="GO" id="GO:0051920">
    <property type="term" value="F:peroxiredoxin activity"/>
    <property type="evidence" value="ECO:0007669"/>
    <property type="project" value="InterPro"/>
</dbReference>
<dbReference type="Gene3D" id="1.20.1290.10">
    <property type="entry name" value="AhpD-like"/>
    <property type="match status" value="1"/>
</dbReference>
<dbReference type="Proteomes" id="UP000218505">
    <property type="component" value="Chromosome"/>
</dbReference>
<dbReference type="InterPro" id="IPR029032">
    <property type="entry name" value="AhpD-like"/>
</dbReference>
<organism evidence="2 3">
    <name type="scientific">Actinosynnema pretiosum</name>
    <dbReference type="NCBI Taxonomy" id="42197"/>
    <lineage>
        <taxon>Bacteria</taxon>
        <taxon>Bacillati</taxon>
        <taxon>Actinomycetota</taxon>
        <taxon>Actinomycetes</taxon>
        <taxon>Pseudonocardiales</taxon>
        <taxon>Pseudonocardiaceae</taxon>
        <taxon>Actinosynnema</taxon>
    </lineage>
</organism>
<keyword evidence="3" id="KW-1185">Reference proteome</keyword>
<dbReference type="SUPFAM" id="SSF69118">
    <property type="entry name" value="AhpD-like"/>
    <property type="match status" value="1"/>
</dbReference>
<reference evidence="2" key="1">
    <citation type="submission" date="2017-09" db="EMBL/GenBank/DDBJ databases">
        <title>Complete Genome Sequence of ansamitocin-producing Bacterium Actinosynnema pretiosum X47.</title>
        <authorList>
            <person name="Cao G."/>
            <person name="Zong G."/>
            <person name="Zhong C."/>
            <person name="Fu J."/>
        </authorList>
    </citation>
    <scope>NUCLEOTIDE SEQUENCE [LARGE SCALE GENOMIC DNA]</scope>
    <source>
        <strain evidence="2">X47</strain>
    </source>
</reference>
<dbReference type="NCBIfam" id="TIGR00778">
    <property type="entry name" value="ahpD_dom"/>
    <property type="match status" value="1"/>
</dbReference>
<evidence type="ECO:0000313" key="3">
    <source>
        <dbReference type="Proteomes" id="UP000218505"/>
    </source>
</evidence>
<gene>
    <name evidence="2" type="ORF">CNX65_20550</name>
</gene>
<protein>
    <recommendedName>
        <fullName evidence="1">Carboxymuconolactone decarboxylase-like domain-containing protein</fullName>
    </recommendedName>
</protein>
<dbReference type="InterPro" id="IPR004675">
    <property type="entry name" value="AhpD_core"/>
</dbReference>
<dbReference type="RefSeq" id="WP_096497896.1">
    <property type="nucleotide sequence ID" value="NZ_CP023445.1"/>
</dbReference>
<evidence type="ECO:0000313" key="2">
    <source>
        <dbReference type="EMBL" id="ATE58283.1"/>
    </source>
</evidence>
<dbReference type="InterPro" id="IPR003779">
    <property type="entry name" value="CMD-like"/>
</dbReference>
<name>A0A290ZH21_9PSEU</name>
<dbReference type="EMBL" id="CP023445">
    <property type="protein sequence ID" value="ATE58283.1"/>
    <property type="molecule type" value="Genomic_DNA"/>
</dbReference>
<proteinExistence type="predicted"/>
<accession>A0A290ZH21</accession>
<dbReference type="AlphaFoldDB" id="A0A290ZH21"/>
<dbReference type="KEGG" id="apre:CNX65_20550"/>